<dbReference type="Pfam" id="PF03666">
    <property type="entry name" value="NPR3"/>
    <property type="match status" value="1"/>
</dbReference>
<evidence type="ECO:0000256" key="2">
    <source>
        <dbReference type="RuleBase" id="RU368069"/>
    </source>
</evidence>
<dbReference type="EMBL" id="HBUF01345603">
    <property type="protein sequence ID" value="CAG6709019.1"/>
    <property type="molecule type" value="Transcribed_RNA"/>
</dbReference>
<dbReference type="EMBL" id="HBUF01201533">
    <property type="protein sequence ID" value="CAG6662085.1"/>
    <property type="molecule type" value="Transcribed_RNA"/>
</dbReference>
<evidence type="ECO:0000259" key="3">
    <source>
        <dbReference type="Pfam" id="PF24064"/>
    </source>
</evidence>
<protein>
    <recommendedName>
        <fullName evidence="2">GATOR complex protein NPRL3</fullName>
    </recommendedName>
    <alternativeName>
        <fullName evidence="2">Nitrogen permease regulator 3-like protein</fullName>
    </alternativeName>
</protein>
<proteinExistence type="inferred from homology"/>
<dbReference type="GO" id="GO:1904262">
    <property type="term" value="P:negative regulation of TORC1 signaling"/>
    <property type="evidence" value="ECO:0007669"/>
    <property type="project" value="TreeGrafter"/>
</dbReference>
<keyword evidence="2" id="KW-0458">Lysosome</keyword>
<dbReference type="Pfam" id="PF24064">
    <property type="entry name" value="HTH_NPRL3"/>
    <property type="match status" value="1"/>
</dbReference>
<organism evidence="4">
    <name type="scientific">Cacopsylla melanoneura</name>
    <dbReference type="NCBI Taxonomy" id="428564"/>
    <lineage>
        <taxon>Eukaryota</taxon>
        <taxon>Metazoa</taxon>
        <taxon>Ecdysozoa</taxon>
        <taxon>Arthropoda</taxon>
        <taxon>Hexapoda</taxon>
        <taxon>Insecta</taxon>
        <taxon>Pterygota</taxon>
        <taxon>Neoptera</taxon>
        <taxon>Paraneoptera</taxon>
        <taxon>Hemiptera</taxon>
        <taxon>Sternorrhyncha</taxon>
        <taxon>Psylloidea</taxon>
        <taxon>Psyllidae</taxon>
        <taxon>Psyllinae</taxon>
        <taxon>Cacopsylla</taxon>
    </lineage>
</organism>
<dbReference type="GO" id="GO:0034198">
    <property type="term" value="P:cellular response to amino acid starvation"/>
    <property type="evidence" value="ECO:0007669"/>
    <property type="project" value="UniProtKB-UniRule"/>
</dbReference>
<dbReference type="InterPro" id="IPR005365">
    <property type="entry name" value="Npr3"/>
</dbReference>
<comment type="similarity">
    <text evidence="1 2">Belongs to the NPR3 family.</text>
</comment>
<dbReference type="GO" id="GO:0038202">
    <property type="term" value="P:TORC1 signaling"/>
    <property type="evidence" value="ECO:0007669"/>
    <property type="project" value="TreeGrafter"/>
</dbReference>
<dbReference type="PANTHER" id="PTHR13153:SF5">
    <property type="entry name" value="GATOR COMPLEX PROTEIN NPRL3"/>
    <property type="match status" value="1"/>
</dbReference>
<dbReference type="GO" id="GO:0010508">
    <property type="term" value="P:positive regulation of autophagy"/>
    <property type="evidence" value="ECO:0007669"/>
    <property type="project" value="TreeGrafter"/>
</dbReference>
<accession>A0A8D8S593</accession>
<dbReference type="GO" id="GO:1990130">
    <property type="term" value="C:GATOR1 complex"/>
    <property type="evidence" value="ECO:0007669"/>
    <property type="project" value="UniProtKB-UniRule"/>
</dbReference>
<dbReference type="EMBL" id="HBUF01345602">
    <property type="protein sequence ID" value="CAG6709018.1"/>
    <property type="molecule type" value="Transcribed_RNA"/>
</dbReference>
<dbReference type="EMBL" id="HBUF01561874">
    <property type="protein sequence ID" value="CAG6762779.1"/>
    <property type="molecule type" value="Transcribed_RNA"/>
</dbReference>
<dbReference type="EMBL" id="HBUF01561875">
    <property type="protein sequence ID" value="CAG6762780.1"/>
    <property type="molecule type" value="Transcribed_RNA"/>
</dbReference>
<dbReference type="EMBL" id="HBUF01345604">
    <property type="protein sequence ID" value="CAG6709020.1"/>
    <property type="molecule type" value="Transcribed_RNA"/>
</dbReference>
<feature type="domain" description="GATOR1 complex protein NPRL3 C-terminal HTH" evidence="3">
    <location>
        <begin position="477"/>
        <end position="525"/>
    </location>
</feature>
<dbReference type="EMBL" id="HBUF01201532">
    <property type="protein sequence ID" value="CAG6662083.1"/>
    <property type="molecule type" value="Transcribed_RNA"/>
</dbReference>
<evidence type="ECO:0000313" key="4">
    <source>
        <dbReference type="EMBL" id="CAG6662085.1"/>
    </source>
</evidence>
<evidence type="ECO:0000256" key="1">
    <source>
        <dbReference type="ARBA" id="ARBA00010546"/>
    </source>
</evidence>
<comment type="function">
    <text evidence="2">As a component of the GATOR1 complex functions as an inhibitor of the amino acid-sensing branch of the TORC1 pathway.</text>
</comment>
<dbReference type="InterPro" id="IPR056603">
    <property type="entry name" value="HTH_NPRL3"/>
</dbReference>
<dbReference type="EMBL" id="HBUF01201531">
    <property type="protein sequence ID" value="CAG6662081.1"/>
    <property type="molecule type" value="Transcribed_RNA"/>
</dbReference>
<dbReference type="PANTHER" id="PTHR13153">
    <property type="entry name" value="CGTHBA PROTEIN -14 GENE PROTEIN"/>
    <property type="match status" value="1"/>
</dbReference>
<dbReference type="AlphaFoldDB" id="A0A8D8S593"/>
<reference evidence="4" key="1">
    <citation type="submission" date="2021-05" db="EMBL/GenBank/DDBJ databases">
        <authorList>
            <person name="Alioto T."/>
            <person name="Alioto T."/>
            <person name="Gomez Garrido J."/>
        </authorList>
    </citation>
    <scope>NUCLEOTIDE SEQUENCE</scope>
</reference>
<name>A0A8D8S593_9HEMI</name>
<sequence>MEANPICILFVKSDSKGDRLLFRYPFNSEIGQVPSFTSHRRSPYSLTVAEDFYIAPENGKVHTDCLTSLSDEALSTLFAVKADLVDKKFELKINEVRFVGHPTLANATLINIVFALNAVARPSIVKCYYDMSKRLGKALKYEEEHFSYVSNEIRSLQQAHDIVLSSLEEGDKMSASGYELIMKQSDIALNIKKVYDELITSGLVYIKLNKNHQVSFCLPQKVHKLYCKGIMMEPELIDKCMKNLKPYHGLLLLTEPNRLLDSLYPDSSTPLIKLIKMYSPLKSIQILSTDTSLPLSEISSLIGSLVYWGKASVIFPLCSSNMYVVAPNASTHTNSSLIEKFMQAFPGHSLLHEISEFSLPISLKHRISPLSYPHEQKEIAQMIVWMLQHRILMQLHTYMFLVPASQHADQKTKFKQLPDELDDSPPLTFQAQVHSEGEKNMWNKLLTLAANEKMEAEILALESELQPVFRKLLPTVNQEDLKLFLHFFKQGYLKGTHHIEEIMYLENKTRAQICQLIDKLRQLIVTCDIEDSYISQFYPHVHNNSYTGPCNV</sequence>
<comment type="subcellular location">
    <subcellularLocation>
        <location evidence="2">Lysosome</location>
    </subcellularLocation>
</comment>
<dbReference type="GO" id="GO:0005764">
    <property type="term" value="C:lysosome"/>
    <property type="evidence" value="ECO:0007669"/>
    <property type="project" value="UniProtKB-SubCell"/>
</dbReference>
<keyword evidence="2" id="KW-0732">Signal</keyword>